<comment type="cofactor">
    <cofactor evidence="1">
        <name>Mg(2+)</name>
        <dbReference type="ChEBI" id="CHEBI:18420"/>
    </cofactor>
</comment>
<evidence type="ECO:0000313" key="12">
    <source>
        <dbReference type="EMBL" id="CAH3152422.1"/>
    </source>
</evidence>
<gene>
    <name evidence="12" type="ORF">PMEA_00026834</name>
</gene>
<keyword evidence="8" id="KW-0460">Magnesium</keyword>
<name>A0AAU9XMZ4_9CNID</name>
<dbReference type="GO" id="GO:0046872">
    <property type="term" value="F:metal ion binding"/>
    <property type="evidence" value="ECO:0007669"/>
    <property type="project" value="UniProtKB-KW"/>
</dbReference>
<sequence>AKENFGRHNILEQQKMGGQESTMKLRDEQEPKSFDDISSAGTPSTSSPQFASTDMLYAAASVPELRSNPIRPKELLRNLRKYHKETVRLPASDTQWAKQLVYSHTQKLLEFCKRETGVVRNMEYTGSMYERLETKKNNEFEVMVVLTTGSEDVSVEEVVPGLYTKLKLNTEQADTKLVKFTDNFDYLRPDKMRNLLDKVAQTWTESSKRFSDGTRVRTHKHGTAVEMIIRDTNRGGSVTAQLVPCVKIEDDAGMSRYFVPCAFQEYTKFELENNTERAILWRKSFSLRERELLSSLDRSGSTCRTECLKVLKFLFNSDRKLRPFHFHMLKTAFLHYHSLDQDWRSDQLGERFLGMLRYIRECITKKDLPHYFVPRVNLMKVLSVSSRNSIGARLQQLLTNEKQLFYAISG</sequence>
<feature type="region of interest" description="Disordered" evidence="9">
    <location>
        <begin position="1"/>
        <end position="50"/>
    </location>
</feature>
<protein>
    <submittedName>
        <fullName evidence="12">Uncharacterized protein</fullName>
    </submittedName>
</protein>
<evidence type="ECO:0000256" key="5">
    <source>
        <dbReference type="ARBA" id="ARBA00022723"/>
    </source>
</evidence>
<dbReference type="Gene3D" id="1.10.1410.40">
    <property type="match status" value="1"/>
</dbReference>
<evidence type="ECO:0000256" key="7">
    <source>
        <dbReference type="ARBA" id="ARBA00022840"/>
    </source>
</evidence>
<dbReference type="InterPro" id="IPR046903">
    <property type="entry name" value="Mab-21-like_nuc_Trfase"/>
</dbReference>
<organism evidence="12 13">
    <name type="scientific">Pocillopora meandrina</name>
    <dbReference type="NCBI Taxonomy" id="46732"/>
    <lineage>
        <taxon>Eukaryota</taxon>
        <taxon>Metazoa</taxon>
        <taxon>Cnidaria</taxon>
        <taxon>Anthozoa</taxon>
        <taxon>Hexacorallia</taxon>
        <taxon>Scleractinia</taxon>
        <taxon>Astrocoeniina</taxon>
        <taxon>Pocilloporidae</taxon>
        <taxon>Pocillopora</taxon>
    </lineage>
</organism>
<evidence type="ECO:0000259" key="10">
    <source>
        <dbReference type="Pfam" id="PF03281"/>
    </source>
</evidence>
<dbReference type="InterPro" id="IPR024810">
    <property type="entry name" value="MAB21L/cGLR"/>
</dbReference>
<feature type="non-terminal residue" evidence="12">
    <location>
        <position position="1"/>
    </location>
</feature>
<feature type="compositionally biased region" description="Basic and acidic residues" evidence="9">
    <location>
        <begin position="23"/>
        <end position="35"/>
    </location>
</feature>
<dbReference type="Pfam" id="PF03281">
    <property type="entry name" value="Mab-21"/>
    <property type="match status" value="1"/>
</dbReference>
<dbReference type="Gene3D" id="3.30.460.90">
    <property type="match status" value="1"/>
</dbReference>
<dbReference type="InterPro" id="IPR046906">
    <property type="entry name" value="Mab-21_HhH/H2TH-like"/>
</dbReference>
<dbReference type="SMART" id="SM01265">
    <property type="entry name" value="Mab-21"/>
    <property type="match status" value="1"/>
</dbReference>
<keyword evidence="13" id="KW-1185">Reference proteome</keyword>
<keyword evidence="3" id="KW-0808">Transferase</keyword>
<dbReference type="AlphaFoldDB" id="A0AAU9XMZ4"/>
<keyword evidence="6" id="KW-0547">Nucleotide-binding</keyword>
<dbReference type="PANTHER" id="PTHR10656">
    <property type="entry name" value="CELL FATE DETERMINING PROTEIN MAB21-RELATED"/>
    <property type="match status" value="1"/>
</dbReference>
<feature type="domain" description="Mab-21-like HhH/H2TH-like" evidence="11">
    <location>
        <begin position="303"/>
        <end position="393"/>
    </location>
</feature>
<dbReference type="Pfam" id="PF20266">
    <property type="entry name" value="Mab-21_C"/>
    <property type="match status" value="1"/>
</dbReference>
<dbReference type="GO" id="GO:0016779">
    <property type="term" value="F:nucleotidyltransferase activity"/>
    <property type="evidence" value="ECO:0007669"/>
    <property type="project" value="UniProtKB-KW"/>
</dbReference>
<evidence type="ECO:0000259" key="11">
    <source>
        <dbReference type="Pfam" id="PF20266"/>
    </source>
</evidence>
<evidence type="ECO:0000313" key="13">
    <source>
        <dbReference type="Proteomes" id="UP001159428"/>
    </source>
</evidence>
<evidence type="ECO:0000256" key="1">
    <source>
        <dbReference type="ARBA" id="ARBA00001946"/>
    </source>
</evidence>
<keyword evidence="4" id="KW-0548">Nucleotidyltransferase</keyword>
<evidence type="ECO:0000256" key="3">
    <source>
        <dbReference type="ARBA" id="ARBA00022679"/>
    </source>
</evidence>
<feature type="compositionally biased region" description="Basic and acidic residues" evidence="9">
    <location>
        <begin position="1"/>
        <end position="10"/>
    </location>
</feature>
<feature type="compositionally biased region" description="Polar residues" evidence="9">
    <location>
        <begin position="39"/>
        <end position="50"/>
    </location>
</feature>
<evidence type="ECO:0000256" key="4">
    <source>
        <dbReference type="ARBA" id="ARBA00022695"/>
    </source>
</evidence>
<feature type="domain" description="Mab-21-like nucleotidyltransferase" evidence="10">
    <location>
        <begin position="128"/>
        <end position="294"/>
    </location>
</feature>
<evidence type="ECO:0000256" key="9">
    <source>
        <dbReference type="SAM" id="MobiDB-lite"/>
    </source>
</evidence>
<dbReference type="PANTHER" id="PTHR10656:SF42">
    <property type="entry name" value="CYCLIC GMP-AMP SYNTHASE-LIKE PROTEIN-RELATED"/>
    <property type="match status" value="1"/>
</dbReference>
<dbReference type="Proteomes" id="UP001159428">
    <property type="component" value="Unassembled WGS sequence"/>
</dbReference>
<evidence type="ECO:0000256" key="8">
    <source>
        <dbReference type="ARBA" id="ARBA00022842"/>
    </source>
</evidence>
<keyword evidence="5" id="KW-0479">Metal-binding</keyword>
<dbReference type="EMBL" id="CALNXJ010000051">
    <property type="protein sequence ID" value="CAH3152422.1"/>
    <property type="molecule type" value="Genomic_DNA"/>
</dbReference>
<keyword evidence="7" id="KW-0067">ATP-binding</keyword>
<dbReference type="GO" id="GO:0005524">
    <property type="term" value="F:ATP binding"/>
    <property type="evidence" value="ECO:0007669"/>
    <property type="project" value="UniProtKB-KW"/>
</dbReference>
<evidence type="ECO:0000256" key="6">
    <source>
        <dbReference type="ARBA" id="ARBA00022741"/>
    </source>
</evidence>
<evidence type="ECO:0000256" key="2">
    <source>
        <dbReference type="ARBA" id="ARBA00008307"/>
    </source>
</evidence>
<reference evidence="12 13" key="1">
    <citation type="submission" date="2022-05" db="EMBL/GenBank/DDBJ databases">
        <authorList>
            <consortium name="Genoscope - CEA"/>
            <person name="William W."/>
        </authorList>
    </citation>
    <scope>NUCLEOTIDE SEQUENCE [LARGE SCALE GENOMIC DNA]</scope>
</reference>
<accession>A0AAU9XMZ4</accession>
<comment type="caution">
    <text evidence="12">The sequence shown here is derived from an EMBL/GenBank/DDBJ whole genome shotgun (WGS) entry which is preliminary data.</text>
</comment>
<proteinExistence type="inferred from homology"/>
<comment type="similarity">
    <text evidence="2">Belongs to the mab-21 family.</text>
</comment>